<dbReference type="InterPro" id="IPR036866">
    <property type="entry name" value="RibonucZ/Hydroxyglut_hydro"/>
</dbReference>
<dbReference type="Pfam" id="PF00753">
    <property type="entry name" value="Lactamase_B"/>
    <property type="match status" value="1"/>
</dbReference>
<dbReference type="Gene3D" id="3.60.15.10">
    <property type="entry name" value="Ribonuclease Z/Hydroxyacylglutathione hydrolase-like"/>
    <property type="match status" value="1"/>
</dbReference>
<accession>A0AAW6RIN1</accession>
<dbReference type="Gene3D" id="3.90.79.10">
    <property type="entry name" value="Nucleoside Triphosphate Pyrophosphohydrolase"/>
    <property type="match status" value="1"/>
</dbReference>
<dbReference type="EMBL" id="JARVII010000002">
    <property type="protein sequence ID" value="MDG9698512.1"/>
    <property type="molecule type" value="Genomic_DNA"/>
</dbReference>
<dbReference type="RefSeq" id="WP_279523591.1">
    <property type="nucleotide sequence ID" value="NZ_JARVII010000002.1"/>
</dbReference>
<dbReference type="GO" id="GO:0016818">
    <property type="term" value="F:hydrolase activity, acting on acid anhydrides, in phosphorus-containing anhydrides"/>
    <property type="evidence" value="ECO:0007669"/>
    <property type="project" value="InterPro"/>
</dbReference>
<organism evidence="3 4">
    <name type="scientific">Ottowia cancrivicina</name>
    <dbReference type="NCBI Taxonomy" id="3040346"/>
    <lineage>
        <taxon>Bacteria</taxon>
        <taxon>Pseudomonadati</taxon>
        <taxon>Pseudomonadota</taxon>
        <taxon>Betaproteobacteria</taxon>
        <taxon>Burkholderiales</taxon>
        <taxon>Comamonadaceae</taxon>
        <taxon>Ottowia</taxon>
    </lineage>
</organism>
<dbReference type="Pfam" id="PF17778">
    <property type="entry name" value="WHD_BLACT"/>
    <property type="match status" value="1"/>
</dbReference>
<dbReference type="InterPro" id="IPR050662">
    <property type="entry name" value="Sec-metab_biosynth-thioest"/>
</dbReference>
<gene>
    <name evidence="3" type="ORF">QB898_02050</name>
</gene>
<feature type="domain" description="Nudix hydrolase" evidence="2">
    <location>
        <begin position="16"/>
        <end position="207"/>
    </location>
</feature>
<dbReference type="AlphaFoldDB" id="A0AAW6RIN1"/>
<dbReference type="InterPro" id="IPR036388">
    <property type="entry name" value="WH-like_DNA-bd_sf"/>
</dbReference>
<dbReference type="InterPro" id="IPR041516">
    <property type="entry name" value="LACTB2_WH"/>
</dbReference>
<comment type="caution">
    <text evidence="3">The sequence shown here is derived from an EMBL/GenBank/DDBJ whole genome shotgun (WGS) entry which is preliminary data.</text>
</comment>
<dbReference type="CDD" id="cd18870">
    <property type="entry name" value="NUDIX_AcylCoAdiphos_Nudt19"/>
    <property type="match status" value="1"/>
</dbReference>
<dbReference type="CDD" id="cd16278">
    <property type="entry name" value="metallo-hydrolase-like_MBL-fold"/>
    <property type="match status" value="1"/>
</dbReference>
<dbReference type="SUPFAM" id="SSF55811">
    <property type="entry name" value="Nudix"/>
    <property type="match status" value="1"/>
</dbReference>
<dbReference type="GO" id="GO:0000287">
    <property type="term" value="F:magnesium ion binding"/>
    <property type="evidence" value="ECO:0007669"/>
    <property type="project" value="InterPro"/>
</dbReference>
<dbReference type="PANTHER" id="PTHR23131">
    <property type="entry name" value="ENDORIBONUCLEASE LACTB2"/>
    <property type="match status" value="1"/>
</dbReference>
<dbReference type="InterPro" id="IPR000086">
    <property type="entry name" value="NUDIX_hydrolase_dom"/>
</dbReference>
<evidence type="ECO:0000259" key="2">
    <source>
        <dbReference type="PROSITE" id="PS51462"/>
    </source>
</evidence>
<dbReference type="InterPro" id="IPR015797">
    <property type="entry name" value="NUDIX_hydrolase-like_dom_sf"/>
</dbReference>
<keyword evidence="4" id="KW-1185">Reference proteome</keyword>
<dbReference type="PANTHER" id="PTHR23131:SF0">
    <property type="entry name" value="ENDORIBONUCLEASE LACTB2"/>
    <property type="match status" value="1"/>
</dbReference>
<dbReference type="InterPro" id="IPR001279">
    <property type="entry name" value="Metallo-B-lactamas"/>
</dbReference>
<dbReference type="GO" id="GO:0030145">
    <property type="term" value="F:manganese ion binding"/>
    <property type="evidence" value="ECO:0007669"/>
    <property type="project" value="InterPro"/>
</dbReference>
<sequence length="552" mass="59587">MPRSSQLLYPARPPAEPQAAACLLLLRDGPKGLQVLLTQRSAQARFAPGAYVFPGGCVDADDARLPAATRPRQRGHALTAALAALRETFEEMGVLLARRPDGLPAIAQDVAGLERHAPLAPQCQARGLKLAACELFLLARWITGCDWPRRYDVPHFVARMPSGQRPQADGQEQLNAQWLTASAALARHAAGRLPLMFPTLKTLEWLRSQPNVAAVLAACAGEAPLWTSCPRAARRQGRIARFMEHELPFGELALVCPDGQGEHEIGWQHEKPVPLLRNVRRLTAANSGFMTGPGTNSYLVGDAAAGFIVIDPGPADEAHVQRLWQAAGGQVRAIICTHSHPDHAPGGWLLQAMCSKQVPVLGLPSSPQGRPDSAFTPDRALYDGKRLQLAGEQTHTLRVIHTPGHTANHLCLVLEEDGLLFSGDHILSGSTTVIDAPDGDMTVYLASLDKLAAACAAYGANFILPAHGHVLHEAQQAIVRLKAHRLAREAKVLAAMRQRPSGTLDDWLPLAYADVPPEAHAAARKSLHAHVQRIRQLDLLREDGASAWRQAA</sequence>
<dbReference type="Gene3D" id="1.10.10.10">
    <property type="entry name" value="Winged helix-like DNA-binding domain superfamily/Winged helix DNA-binding domain"/>
    <property type="match status" value="1"/>
</dbReference>
<name>A0AAW6RIN1_9BURK</name>
<dbReference type="PROSITE" id="PS01293">
    <property type="entry name" value="NUDIX_COA"/>
    <property type="match status" value="1"/>
</dbReference>
<dbReference type="Proteomes" id="UP001237156">
    <property type="component" value="Unassembled WGS sequence"/>
</dbReference>
<protein>
    <submittedName>
        <fullName evidence="3">MBL fold metallo-hydrolase</fullName>
    </submittedName>
</protein>
<evidence type="ECO:0000313" key="3">
    <source>
        <dbReference type="EMBL" id="MDG9698512.1"/>
    </source>
</evidence>
<dbReference type="PROSITE" id="PS51462">
    <property type="entry name" value="NUDIX"/>
    <property type="match status" value="1"/>
</dbReference>
<comment type="similarity">
    <text evidence="1">Belongs to the Nudix hydrolase family. PCD1 subfamily.</text>
</comment>
<dbReference type="SMART" id="SM00849">
    <property type="entry name" value="Lactamase_B"/>
    <property type="match status" value="1"/>
</dbReference>
<evidence type="ECO:0000313" key="4">
    <source>
        <dbReference type="Proteomes" id="UP001237156"/>
    </source>
</evidence>
<evidence type="ECO:0000256" key="1">
    <source>
        <dbReference type="ARBA" id="ARBA00006506"/>
    </source>
</evidence>
<dbReference type="InterPro" id="IPR000059">
    <property type="entry name" value="NUDIX_hydrolase_NudL_CS"/>
</dbReference>
<proteinExistence type="inferred from homology"/>
<reference evidence="3 4" key="1">
    <citation type="submission" date="2023-04" db="EMBL/GenBank/DDBJ databases">
        <title>Ottowia paracancer sp. nov., isolated from human stomach.</title>
        <authorList>
            <person name="Song Y."/>
        </authorList>
    </citation>
    <scope>NUCLEOTIDE SEQUENCE [LARGE SCALE GENOMIC DNA]</scope>
    <source>
        <strain evidence="3 4">10c7w1</strain>
    </source>
</reference>
<dbReference type="SUPFAM" id="SSF56281">
    <property type="entry name" value="Metallo-hydrolase/oxidoreductase"/>
    <property type="match status" value="1"/>
</dbReference>
<dbReference type="GO" id="GO:0009132">
    <property type="term" value="P:nucleoside diphosphate metabolic process"/>
    <property type="evidence" value="ECO:0007669"/>
    <property type="project" value="InterPro"/>
</dbReference>